<dbReference type="InterPro" id="IPR024524">
    <property type="entry name" value="DUF3800"/>
</dbReference>
<dbReference type="Proteomes" id="UP000673383">
    <property type="component" value="Unassembled WGS sequence"/>
</dbReference>
<dbReference type="EMBL" id="JAFICZ010000001">
    <property type="protein sequence ID" value="MBP1293164.1"/>
    <property type="molecule type" value="Genomic_DNA"/>
</dbReference>
<evidence type="ECO:0000313" key="2">
    <source>
        <dbReference type="Proteomes" id="UP000673383"/>
    </source>
</evidence>
<evidence type="ECO:0008006" key="3">
    <source>
        <dbReference type="Google" id="ProtNLM"/>
    </source>
</evidence>
<sequence length="303" mass="34649">MSIMTSHAPTPYYIAFIDEAGDPGLNTVRPIDAVGGTEWLCLSAVVARAKYDPDVVNWVRSILSKAGVRNRPDLHYRNLADHRKRIVLNELTQLPIRGFVLASNKKNMRRYQNMRAERVRSQQWFYNFCLRLLLERVTDFCYRHASSERAKDRFLKIVYSERGGHSYAQTSAYQELLKMQAKGGALVLTKRRIMWEVLDWRLAEPASHKNSAGAQLADIVASAFYQAVDTLPPTKWNNEFAKLLMPIMARENGSCMNCGVALQPTPPWKAKLNDEQKQIFEFYGYKFIPEKWRAPASGSPTSV</sequence>
<accession>A0A8I1Y2C8</accession>
<reference evidence="1" key="1">
    <citation type="submission" date="2021-02" db="EMBL/GenBank/DDBJ databases">
        <title>Genomic Encyclopedia of Type Strains, Phase IV (KMG-V): Genome sequencing to study the core and pangenomes of soil and plant-associated prokaryotes.</title>
        <authorList>
            <person name="Whitman W."/>
        </authorList>
    </citation>
    <scope>NUCLEOTIDE SEQUENCE</scope>
    <source>
        <strain evidence="1">USDA 406</strain>
    </source>
</reference>
<organism evidence="1 2">
    <name type="scientific">Bradyrhizobium elkanii</name>
    <dbReference type="NCBI Taxonomy" id="29448"/>
    <lineage>
        <taxon>Bacteria</taxon>
        <taxon>Pseudomonadati</taxon>
        <taxon>Pseudomonadota</taxon>
        <taxon>Alphaproteobacteria</taxon>
        <taxon>Hyphomicrobiales</taxon>
        <taxon>Nitrobacteraceae</taxon>
        <taxon>Bradyrhizobium</taxon>
    </lineage>
</organism>
<name>A0A8I1Y2C8_BRAEL</name>
<comment type="caution">
    <text evidence="1">The sequence shown here is derived from an EMBL/GenBank/DDBJ whole genome shotgun (WGS) entry which is preliminary data.</text>
</comment>
<evidence type="ECO:0000313" key="1">
    <source>
        <dbReference type="EMBL" id="MBP1293164.1"/>
    </source>
</evidence>
<gene>
    <name evidence="1" type="ORF">JOH49_002917</name>
</gene>
<dbReference type="Pfam" id="PF12686">
    <property type="entry name" value="DUF3800"/>
    <property type="match status" value="1"/>
</dbReference>
<proteinExistence type="predicted"/>
<dbReference type="AlphaFoldDB" id="A0A8I1Y2C8"/>
<protein>
    <recommendedName>
        <fullName evidence="3">DUF3800 domain-containing protein</fullName>
    </recommendedName>
</protein>